<proteinExistence type="inferred from homology"/>
<comment type="catalytic activity">
    <reaction evidence="7">
        <text>RNA(n) + a ribonucleoside 5'-triphosphate = RNA(n+1) + diphosphate</text>
        <dbReference type="Rhea" id="RHEA:21248"/>
        <dbReference type="Rhea" id="RHEA-COMP:14527"/>
        <dbReference type="Rhea" id="RHEA-COMP:17342"/>
        <dbReference type="ChEBI" id="CHEBI:33019"/>
        <dbReference type="ChEBI" id="CHEBI:61557"/>
        <dbReference type="ChEBI" id="CHEBI:140395"/>
        <dbReference type="EC" id="2.7.7.6"/>
    </reaction>
</comment>
<sequence length="566" mass="65970">MFDETNFKFISMKANKTTILCVELKIYAEMHGYFSENLHAELCISRGWLEWIGWLVKNEFGIEVCENGGIKDLGHSVGVSRMNMSKNVYGRTYDIKIVMRKERPLCGFLVDRDPYTDIVFALGVRADKEVIDLIDYASNGASIVNIFFAQIYDADEKCEHFRREDKALDFVDKMHKARFLGYMLRCLLEAYTGHTKCDNRDSFRNKRFELASELLERELKVHGSHRDLYGDRDVHPIEHYLDASIVTNGLTRTFSTGAWCHPFKWMERVYKVVGNLGRANPLQTMIDLRKNKAASSVHEKEAYDAGDNYPIRWKSKGMNNREKCTYFLMLEGSYALLWLLRTWMKLEHLRGRNYIFASLLDKGIIEFIGTEVEKDCCTAWGIRFLFEDIAGKQSMKYTHCELDMSFLLDSLVMKRATLGRDMFRFEHIRSYKAEVDNKELSNKRRESEDSITVGENIKQNWSGKCAESVTDHRVKLKYTERGMVQKVVLSSKDEGKNFAVNLWLTDATGAGFPWVDALSPFEPNIHAYEWVRSPRLGDKFFKHEWAKRAFWALWILERTSLSQFKE</sequence>
<keyword evidence="4" id="KW-0808">Transferase</keyword>
<dbReference type="EMBL" id="JADGMS010000011">
    <property type="protein sequence ID" value="KAF9672688.1"/>
    <property type="molecule type" value="Genomic_DNA"/>
</dbReference>
<dbReference type="GO" id="GO:0006351">
    <property type="term" value="P:DNA-templated transcription"/>
    <property type="evidence" value="ECO:0007669"/>
    <property type="project" value="InterPro"/>
</dbReference>
<dbReference type="InterPro" id="IPR007642">
    <property type="entry name" value="RNA_pol_Rpb2_2"/>
</dbReference>
<feature type="domain" description="RNA polymerase Rpb2" evidence="8">
    <location>
        <begin position="175"/>
        <end position="207"/>
    </location>
</feature>
<dbReference type="GO" id="GO:0003899">
    <property type="term" value="F:DNA-directed RNA polymerase activity"/>
    <property type="evidence" value="ECO:0007669"/>
    <property type="project" value="UniProtKB-EC"/>
</dbReference>
<dbReference type="SUPFAM" id="SSF64484">
    <property type="entry name" value="beta and beta-prime subunits of DNA dependent RNA-polymerase"/>
    <property type="match status" value="1"/>
</dbReference>
<reference evidence="9 10" key="1">
    <citation type="submission" date="2020-10" db="EMBL/GenBank/DDBJ databases">
        <title>Plant Genome Project.</title>
        <authorList>
            <person name="Zhang R.-G."/>
        </authorList>
    </citation>
    <scope>NUCLEOTIDE SEQUENCE [LARGE SCALE GENOMIC DNA]</scope>
    <source>
        <strain evidence="9">FAFU-HL-1</strain>
        <tissue evidence="9">Leaf</tissue>
    </source>
</reference>
<dbReference type="GO" id="GO:0000428">
    <property type="term" value="C:DNA-directed RNA polymerase complex"/>
    <property type="evidence" value="ECO:0007669"/>
    <property type="project" value="UniProtKB-KW"/>
</dbReference>
<evidence type="ECO:0000313" key="9">
    <source>
        <dbReference type="EMBL" id="KAF9672688.1"/>
    </source>
</evidence>
<organism evidence="9 10">
    <name type="scientific">Salix dunnii</name>
    <dbReference type="NCBI Taxonomy" id="1413687"/>
    <lineage>
        <taxon>Eukaryota</taxon>
        <taxon>Viridiplantae</taxon>
        <taxon>Streptophyta</taxon>
        <taxon>Embryophyta</taxon>
        <taxon>Tracheophyta</taxon>
        <taxon>Spermatophyta</taxon>
        <taxon>Magnoliopsida</taxon>
        <taxon>eudicotyledons</taxon>
        <taxon>Gunneridae</taxon>
        <taxon>Pentapetalae</taxon>
        <taxon>rosids</taxon>
        <taxon>fabids</taxon>
        <taxon>Malpighiales</taxon>
        <taxon>Salicaceae</taxon>
        <taxon>Saliceae</taxon>
        <taxon>Salix</taxon>
    </lineage>
</organism>
<dbReference type="Proteomes" id="UP000657918">
    <property type="component" value="Chromosome 11"/>
</dbReference>
<gene>
    <name evidence="9" type="ORF">SADUNF_Sadunf11G0069300</name>
</gene>
<accession>A0A835JLY1</accession>
<dbReference type="AlphaFoldDB" id="A0A835JLY1"/>
<evidence type="ECO:0000256" key="3">
    <source>
        <dbReference type="ARBA" id="ARBA00022478"/>
    </source>
</evidence>
<evidence type="ECO:0000256" key="6">
    <source>
        <dbReference type="ARBA" id="ARBA00023163"/>
    </source>
</evidence>
<dbReference type="EC" id="2.7.7.6" evidence="2"/>
<dbReference type="PANTHER" id="PTHR20856">
    <property type="entry name" value="DNA-DIRECTED RNA POLYMERASE I SUBUNIT 2"/>
    <property type="match status" value="1"/>
</dbReference>
<evidence type="ECO:0000256" key="2">
    <source>
        <dbReference type="ARBA" id="ARBA00012418"/>
    </source>
</evidence>
<dbReference type="OrthoDB" id="1932798at2759"/>
<evidence type="ECO:0000256" key="5">
    <source>
        <dbReference type="ARBA" id="ARBA00022695"/>
    </source>
</evidence>
<comment type="similarity">
    <text evidence="1">Belongs to the RNA polymerase beta chain family.</text>
</comment>
<name>A0A835JLY1_9ROSI</name>
<evidence type="ECO:0000256" key="4">
    <source>
        <dbReference type="ARBA" id="ARBA00022679"/>
    </source>
</evidence>
<dbReference type="GO" id="GO:0032549">
    <property type="term" value="F:ribonucleoside binding"/>
    <property type="evidence" value="ECO:0007669"/>
    <property type="project" value="InterPro"/>
</dbReference>
<keyword evidence="6" id="KW-0804">Transcription</keyword>
<keyword evidence="5" id="KW-0548">Nucleotidyltransferase</keyword>
<dbReference type="InterPro" id="IPR015712">
    <property type="entry name" value="DNA-dir_RNA_pol_su2"/>
</dbReference>
<evidence type="ECO:0000259" key="8">
    <source>
        <dbReference type="Pfam" id="PF04561"/>
    </source>
</evidence>
<comment type="caution">
    <text evidence="9">The sequence shown here is derived from an EMBL/GenBank/DDBJ whole genome shotgun (WGS) entry which is preliminary data.</text>
</comment>
<dbReference type="Pfam" id="PF04561">
    <property type="entry name" value="RNA_pol_Rpb2_2"/>
    <property type="match status" value="1"/>
</dbReference>
<evidence type="ECO:0000313" key="10">
    <source>
        <dbReference type="Proteomes" id="UP000657918"/>
    </source>
</evidence>
<evidence type="ECO:0000256" key="1">
    <source>
        <dbReference type="ARBA" id="ARBA00006835"/>
    </source>
</evidence>
<evidence type="ECO:0000256" key="7">
    <source>
        <dbReference type="ARBA" id="ARBA00048552"/>
    </source>
</evidence>
<keyword evidence="10" id="KW-1185">Reference proteome</keyword>
<dbReference type="GO" id="GO:0003677">
    <property type="term" value="F:DNA binding"/>
    <property type="evidence" value="ECO:0007669"/>
    <property type="project" value="InterPro"/>
</dbReference>
<protein>
    <recommendedName>
        <fullName evidence="2">DNA-directed RNA polymerase</fullName>
        <ecNumber evidence="2">2.7.7.6</ecNumber>
    </recommendedName>
</protein>
<keyword evidence="3" id="KW-0240">DNA-directed RNA polymerase</keyword>